<gene>
    <name evidence="1" type="ORF">M440DRAFT_1030481</name>
</gene>
<dbReference type="Proteomes" id="UP000240760">
    <property type="component" value="Unassembled WGS sequence"/>
</dbReference>
<reference evidence="1 2" key="1">
    <citation type="submission" date="2016-07" db="EMBL/GenBank/DDBJ databases">
        <title>Multiple horizontal gene transfer events from other fungi enriched the ability of initially mycotrophic Trichoderma (Ascomycota) to feed on dead plant biomass.</title>
        <authorList>
            <consortium name="DOE Joint Genome Institute"/>
            <person name="Aerts A."/>
            <person name="Atanasova L."/>
            <person name="Chenthamara K."/>
            <person name="Zhang J."/>
            <person name="Grujic M."/>
            <person name="Henrissat B."/>
            <person name="Kuo A."/>
            <person name="Salamov A."/>
            <person name="Lipzen A."/>
            <person name="Labutti K."/>
            <person name="Barry K."/>
            <person name="Miao Y."/>
            <person name="Rahimi M.J."/>
            <person name="Shen Q."/>
            <person name="Grigoriev I.V."/>
            <person name="Kubicek C.P."/>
            <person name="Druzhinina I.S."/>
        </authorList>
    </citation>
    <scope>NUCLEOTIDE SEQUENCE [LARGE SCALE GENOMIC DNA]</scope>
    <source>
        <strain evidence="1 2">ATCC 18648</strain>
    </source>
</reference>
<organism evidence="1 2">
    <name type="scientific">Trichoderma longibrachiatum ATCC 18648</name>
    <dbReference type="NCBI Taxonomy" id="983965"/>
    <lineage>
        <taxon>Eukaryota</taxon>
        <taxon>Fungi</taxon>
        <taxon>Dikarya</taxon>
        <taxon>Ascomycota</taxon>
        <taxon>Pezizomycotina</taxon>
        <taxon>Sordariomycetes</taxon>
        <taxon>Hypocreomycetidae</taxon>
        <taxon>Hypocreales</taxon>
        <taxon>Hypocreaceae</taxon>
        <taxon>Trichoderma</taxon>
    </lineage>
</organism>
<dbReference type="EMBL" id="KZ679135">
    <property type="protein sequence ID" value="PTB74617.1"/>
    <property type="molecule type" value="Genomic_DNA"/>
</dbReference>
<keyword evidence="2" id="KW-1185">Reference proteome</keyword>
<sequence length="97" mass="10488">MPWRESALESSSTGWMERCGGGHVLLEIRGDAGGAKTPGIRRTGQPLAGPLALEPFYCRRLPDSRESLLGPLLGSITSWAVYRLFDGLGRGDLEVCD</sequence>
<accession>A0A2T4BZ66</accession>
<protein>
    <submittedName>
        <fullName evidence="1">Uncharacterized protein</fullName>
    </submittedName>
</protein>
<proteinExistence type="predicted"/>
<name>A0A2T4BZ66_TRILO</name>
<dbReference type="AlphaFoldDB" id="A0A2T4BZ66"/>
<evidence type="ECO:0000313" key="2">
    <source>
        <dbReference type="Proteomes" id="UP000240760"/>
    </source>
</evidence>
<evidence type="ECO:0000313" key="1">
    <source>
        <dbReference type="EMBL" id="PTB74617.1"/>
    </source>
</evidence>